<dbReference type="HOGENOM" id="CLU_3287507_0_0_9"/>
<dbReference type="EMBL" id="ACEC01000126">
    <property type="protein sequence ID" value="EEG28739.1"/>
    <property type="molecule type" value="Genomic_DNA"/>
</dbReference>
<dbReference type="AlphaFoldDB" id="C0EIE2"/>
<sequence length="40" mass="4487">MQITLPFTLPDDNFLFLLYGGTGENSSSKMHKMIRLSLAV</sequence>
<name>C0EIE2_9FIRM</name>
<proteinExistence type="predicted"/>
<protein>
    <submittedName>
        <fullName evidence="1">Uncharacterized protein</fullName>
    </submittedName>
</protein>
<accession>C0EIE2</accession>
<reference evidence="1 2" key="2">
    <citation type="submission" date="2009-02" db="EMBL/GenBank/DDBJ databases">
        <title>Draft genome sequence of Clostridium methylpentosum (DSM 5476).</title>
        <authorList>
            <person name="Sudarsanam P."/>
            <person name="Ley R."/>
            <person name="Guruge J."/>
            <person name="Turnbaugh P.J."/>
            <person name="Mahowald M."/>
            <person name="Liep D."/>
            <person name="Gordon J."/>
        </authorList>
    </citation>
    <scope>NUCLEOTIDE SEQUENCE [LARGE SCALE GENOMIC DNA]</scope>
    <source>
        <strain evidence="1 2">DSM 5476</strain>
    </source>
</reference>
<organism evidence="1 2">
    <name type="scientific">[Clostridium] methylpentosum DSM 5476</name>
    <dbReference type="NCBI Taxonomy" id="537013"/>
    <lineage>
        <taxon>Bacteria</taxon>
        <taxon>Bacillati</taxon>
        <taxon>Bacillota</taxon>
        <taxon>Clostridia</taxon>
        <taxon>Eubacteriales</taxon>
        <taxon>Oscillospiraceae</taxon>
        <taxon>Oscillospiraceae incertae sedis</taxon>
    </lineage>
</organism>
<gene>
    <name evidence="1" type="ORF">CLOSTMETH_03638</name>
</gene>
<evidence type="ECO:0000313" key="2">
    <source>
        <dbReference type="Proteomes" id="UP000003340"/>
    </source>
</evidence>
<dbReference type="Proteomes" id="UP000003340">
    <property type="component" value="Unassembled WGS sequence"/>
</dbReference>
<evidence type="ECO:0000313" key="1">
    <source>
        <dbReference type="EMBL" id="EEG28739.1"/>
    </source>
</evidence>
<comment type="caution">
    <text evidence="1">The sequence shown here is derived from an EMBL/GenBank/DDBJ whole genome shotgun (WGS) entry which is preliminary data.</text>
</comment>
<reference evidence="1 2" key="1">
    <citation type="submission" date="2009-01" db="EMBL/GenBank/DDBJ databases">
        <authorList>
            <person name="Fulton L."/>
            <person name="Clifton S."/>
            <person name="Fulton B."/>
            <person name="Xu J."/>
            <person name="Minx P."/>
            <person name="Pepin K.H."/>
            <person name="Johnson M."/>
            <person name="Bhonagiri V."/>
            <person name="Nash W.E."/>
            <person name="Mardis E.R."/>
            <person name="Wilson R.K."/>
        </authorList>
    </citation>
    <scope>NUCLEOTIDE SEQUENCE [LARGE SCALE GENOMIC DNA]</scope>
    <source>
        <strain evidence="1 2">DSM 5476</strain>
    </source>
</reference>
<keyword evidence="2" id="KW-1185">Reference proteome</keyword>